<feature type="non-terminal residue" evidence="1">
    <location>
        <position position="1"/>
    </location>
</feature>
<evidence type="ECO:0000313" key="2">
    <source>
        <dbReference type="Proteomes" id="UP001341840"/>
    </source>
</evidence>
<evidence type="ECO:0000313" key="1">
    <source>
        <dbReference type="EMBL" id="MED6191021.1"/>
    </source>
</evidence>
<dbReference type="PANTHER" id="PTHR34676:SF8">
    <property type="entry name" value="TRANSMEMBRANE PROTEIN"/>
    <property type="match status" value="1"/>
</dbReference>
<organism evidence="1 2">
    <name type="scientific">Stylosanthes scabra</name>
    <dbReference type="NCBI Taxonomy" id="79078"/>
    <lineage>
        <taxon>Eukaryota</taxon>
        <taxon>Viridiplantae</taxon>
        <taxon>Streptophyta</taxon>
        <taxon>Embryophyta</taxon>
        <taxon>Tracheophyta</taxon>
        <taxon>Spermatophyta</taxon>
        <taxon>Magnoliopsida</taxon>
        <taxon>eudicotyledons</taxon>
        <taxon>Gunneridae</taxon>
        <taxon>Pentapetalae</taxon>
        <taxon>rosids</taxon>
        <taxon>fabids</taxon>
        <taxon>Fabales</taxon>
        <taxon>Fabaceae</taxon>
        <taxon>Papilionoideae</taxon>
        <taxon>50 kb inversion clade</taxon>
        <taxon>dalbergioids sensu lato</taxon>
        <taxon>Dalbergieae</taxon>
        <taxon>Pterocarpus clade</taxon>
        <taxon>Stylosanthes</taxon>
    </lineage>
</organism>
<name>A0ABU6X0Z8_9FABA</name>
<reference evidence="1 2" key="1">
    <citation type="journal article" date="2023" name="Plants (Basel)">
        <title>Bridging the Gap: Combining Genomics and Transcriptomics Approaches to Understand Stylosanthes scabra, an Orphan Legume from the Brazilian Caatinga.</title>
        <authorList>
            <person name="Ferreira-Neto J.R.C."/>
            <person name="da Silva M.D."/>
            <person name="Binneck E."/>
            <person name="de Melo N.F."/>
            <person name="da Silva R.H."/>
            <person name="de Melo A.L.T.M."/>
            <person name="Pandolfi V."/>
            <person name="Bustamante F.O."/>
            <person name="Brasileiro-Vidal A.C."/>
            <person name="Benko-Iseppon A.M."/>
        </authorList>
    </citation>
    <scope>NUCLEOTIDE SEQUENCE [LARGE SCALE GENOMIC DNA]</scope>
    <source>
        <tissue evidence="1">Leaves</tissue>
    </source>
</reference>
<keyword evidence="2" id="KW-1185">Reference proteome</keyword>
<dbReference type="EMBL" id="JASCZI010188790">
    <property type="protein sequence ID" value="MED6191021.1"/>
    <property type="molecule type" value="Genomic_DNA"/>
</dbReference>
<accession>A0ABU6X0Z8</accession>
<dbReference type="Pfam" id="PF14223">
    <property type="entry name" value="Retrotran_gag_2"/>
    <property type="match status" value="1"/>
</dbReference>
<dbReference type="Proteomes" id="UP001341840">
    <property type="component" value="Unassembled WGS sequence"/>
</dbReference>
<proteinExistence type="predicted"/>
<sequence>LTVKEERLWINAQDIKIWKVIENGNHTPMKETETKVGEVTTKSSTLKLESEYNDEDLKKLSLNFKALNFLHCALNENDYMKITNPEDSPIEDALERLSKIFNSLSMLGRTYPEQDIVSKVLRSLTPRWNSKISAIEEGRNYDQLTFDQL</sequence>
<dbReference type="PANTHER" id="PTHR34676">
    <property type="entry name" value="DUF4219 DOMAIN-CONTAINING PROTEIN-RELATED"/>
    <property type="match status" value="1"/>
</dbReference>
<evidence type="ECO:0008006" key="3">
    <source>
        <dbReference type="Google" id="ProtNLM"/>
    </source>
</evidence>
<protein>
    <recommendedName>
        <fullName evidence="3">UBN2 domain-containing protein</fullName>
    </recommendedName>
</protein>
<comment type="caution">
    <text evidence="1">The sequence shown here is derived from an EMBL/GenBank/DDBJ whole genome shotgun (WGS) entry which is preliminary data.</text>
</comment>
<gene>
    <name evidence="1" type="ORF">PIB30_111950</name>
</gene>